<evidence type="ECO:0000313" key="2">
    <source>
        <dbReference type="Proteomes" id="UP000567179"/>
    </source>
</evidence>
<accession>A0A8H5B1P7</accession>
<keyword evidence="2" id="KW-1185">Reference proteome</keyword>
<dbReference type="AlphaFoldDB" id="A0A8H5B1P7"/>
<sequence length="383" mass="41471">MRGPWDGNRRSGLTAKEAEARVFAGKNESVGAVPLLGIEGDAYGPGSAPSAEYVLPPLANGISGLVVTFASYSIHATCAVLVDIRPLPARPTSPAVRMYPDSRARSLVTPKILGFLAQHYSDSSYSSCASASPFSTEDTLCIGLHDAVVCWYRLTRTFVLTPILLLTPNTPNPRYTLLSDLKTRTRGVAPAGIHITRDAEHVIDADGADAPDVDTRNECRGAATMVWSSTATTPKAQQQAKNTGGADMKTFNGSKMLHVAPGGVNHVGVSRVMGLRRLHRTTKPPPPRKRGWSCFIARLLLSVASSILSAFFVVGSSTTLPGNIYVMLNINMRWKVGKKLKSDESGIFSGRYVHIQPPERCAAQRKRQLFESGRERIPFISRN</sequence>
<gene>
    <name evidence="1" type="ORF">D9619_011991</name>
</gene>
<protein>
    <submittedName>
        <fullName evidence="1">Uncharacterized protein</fullName>
    </submittedName>
</protein>
<dbReference type="EMBL" id="JAACJJ010000044">
    <property type="protein sequence ID" value="KAF5314423.1"/>
    <property type="molecule type" value="Genomic_DNA"/>
</dbReference>
<name>A0A8H5B1P7_9AGAR</name>
<dbReference type="Proteomes" id="UP000567179">
    <property type="component" value="Unassembled WGS sequence"/>
</dbReference>
<evidence type="ECO:0000313" key="1">
    <source>
        <dbReference type="EMBL" id="KAF5314423.1"/>
    </source>
</evidence>
<comment type="caution">
    <text evidence="1">The sequence shown here is derived from an EMBL/GenBank/DDBJ whole genome shotgun (WGS) entry which is preliminary data.</text>
</comment>
<proteinExistence type="predicted"/>
<reference evidence="1 2" key="1">
    <citation type="journal article" date="2020" name="ISME J.">
        <title>Uncovering the hidden diversity of litter-decomposition mechanisms in mushroom-forming fungi.</title>
        <authorList>
            <person name="Floudas D."/>
            <person name="Bentzer J."/>
            <person name="Ahren D."/>
            <person name="Johansson T."/>
            <person name="Persson P."/>
            <person name="Tunlid A."/>
        </authorList>
    </citation>
    <scope>NUCLEOTIDE SEQUENCE [LARGE SCALE GENOMIC DNA]</scope>
    <source>
        <strain evidence="1 2">CBS 101986</strain>
    </source>
</reference>
<organism evidence="1 2">
    <name type="scientific">Psilocybe cf. subviscida</name>
    <dbReference type="NCBI Taxonomy" id="2480587"/>
    <lineage>
        <taxon>Eukaryota</taxon>
        <taxon>Fungi</taxon>
        <taxon>Dikarya</taxon>
        <taxon>Basidiomycota</taxon>
        <taxon>Agaricomycotina</taxon>
        <taxon>Agaricomycetes</taxon>
        <taxon>Agaricomycetidae</taxon>
        <taxon>Agaricales</taxon>
        <taxon>Agaricineae</taxon>
        <taxon>Strophariaceae</taxon>
        <taxon>Psilocybe</taxon>
    </lineage>
</organism>